<evidence type="ECO:0000256" key="11">
    <source>
        <dbReference type="SAM" id="Phobius"/>
    </source>
</evidence>
<dbReference type="PANTHER" id="PTHR11923">
    <property type="entry name" value="SCAVENGER RECEPTOR CLASS B TYPE-1 SR-B1"/>
    <property type="match status" value="1"/>
</dbReference>
<keyword evidence="4 11" id="KW-0812">Transmembrane</keyword>
<evidence type="ECO:0000256" key="7">
    <source>
        <dbReference type="ARBA" id="ARBA00023157"/>
    </source>
</evidence>
<dbReference type="OMA" id="AITYPHF"/>
<feature type="disulfide bond" evidence="10">
    <location>
        <begin position="272"/>
        <end position="341"/>
    </location>
</feature>
<dbReference type="GeneID" id="111598838"/>
<keyword evidence="7 10" id="KW-1015">Disulfide bond</keyword>
<dbReference type="PANTHER" id="PTHR11923:SF104">
    <property type="entry name" value="FI07620P"/>
    <property type="match status" value="1"/>
</dbReference>
<evidence type="ECO:0000256" key="5">
    <source>
        <dbReference type="ARBA" id="ARBA00022989"/>
    </source>
</evidence>
<evidence type="ECO:0000256" key="6">
    <source>
        <dbReference type="ARBA" id="ARBA00023136"/>
    </source>
</evidence>
<sequence>MKLFTNKTQRNAKLLRCAALGMTLIFFGAAILMTNPVKLFEDWQISLSPNTLLYKLWLHPPLEVYITVYMFNYTNVDAFIEGTDAKMKVEEVGPYVYQEVLTNHNITLNEANNTITYTPRREYIFVPERSVGDPKVDRIRAPNIPYMGVSTQAASLSMFAALGLSALAKRLNAQPMLEVTVHDYMWGYEDHLVHLASKFVPSLIDFSSFGIMEKLFREGNESNVVNMHLLEPKDAHGVNLPGSPRAYSLNSINYERGFKRWEYDEATNGTQCNRIWGSHDATLFPRDMNEHDTFYMYRRTFCRLLPMRFNRTLDFRGLDAYEYIMDPKVFDSELHSANSSCFCKNNQCLKRGVGNVSPCYYNMPLAITYPHFMHADPSLLRAFDGLSPNESRFTTTVMLQPQLGVPLHVHVRLQANQVVGNIKFNRLMEPFENLVLPLLWVDLTIDNLPPSLQVLAYALKSVFPKLQFAIALGLLLGGLYQLIAALLLCFWSPSAGLHKTEHGEKTTNVLGNLNLAQSLHMPSSAECAQPEAQKLLYHGDAYKLEV</sequence>
<feature type="disulfide bond" evidence="10">
    <location>
        <begin position="302"/>
        <end position="359"/>
    </location>
</feature>
<dbReference type="OrthoDB" id="18585at2759"/>
<evidence type="ECO:0000256" key="4">
    <source>
        <dbReference type="ARBA" id="ARBA00022692"/>
    </source>
</evidence>
<evidence type="ECO:0000256" key="10">
    <source>
        <dbReference type="PIRSR" id="PIRSR605428-52"/>
    </source>
</evidence>
<evidence type="ECO:0000313" key="13">
    <source>
        <dbReference type="RefSeq" id="XP_023170045.1"/>
    </source>
</evidence>
<dbReference type="Proteomes" id="UP000504633">
    <property type="component" value="Unplaced"/>
</dbReference>
<keyword evidence="5 11" id="KW-1133">Transmembrane helix</keyword>
<dbReference type="Pfam" id="PF01130">
    <property type="entry name" value="CD36"/>
    <property type="match status" value="1"/>
</dbReference>
<proteinExistence type="inferred from homology"/>
<keyword evidence="3" id="KW-1003">Cell membrane</keyword>
<evidence type="ECO:0000256" key="3">
    <source>
        <dbReference type="ARBA" id="ARBA00022475"/>
    </source>
</evidence>
<keyword evidence="12" id="KW-1185">Reference proteome</keyword>
<evidence type="ECO:0000313" key="12">
    <source>
        <dbReference type="Proteomes" id="UP000504633"/>
    </source>
</evidence>
<dbReference type="PRINTS" id="PR01609">
    <property type="entry name" value="CD36FAMILY"/>
</dbReference>
<accession>A0A6J1M0M6</accession>
<dbReference type="AlphaFoldDB" id="A0A6J1M0M6"/>
<dbReference type="PRINTS" id="PR01610">
    <property type="entry name" value="CD36ANTIGEN"/>
</dbReference>
<feature type="disulfide bond" evidence="10">
    <location>
        <begin position="343"/>
        <end position="348"/>
    </location>
</feature>
<reference evidence="13" key="1">
    <citation type="submission" date="2025-08" db="UniProtKB">
        <authorList>
            <consortium name="RefSeq"/>
        </authorList>
    </citation>
    <scope>IDENTIFICATION</scope>
    <source>
        <strain evidence="13">15085-1641.00</strain>
        <tissue evidence="13">Whole body</tissue>
    </source>
</reference>
<keyword evidence="6 11" id="KW-0472">Membrane</keyword>
<dbReference type="RefSeq" id="XP_023170045.1">
    <property type="nucleotide sequence ID" value="XM_023314277.2"/>
</dbReference>
<keyword evidence="9" id="KW-0325">Glycoprotein</keyword>
<evidence type="ECO:0000256" key="2">
    <source>
        <dbReference type="ARBA" id="ARBA00010532"/>
    </source>
</evidence>
<dbReference type="GO" id="GO:0005737">
    <property type="term" value="C:cytoplasm"/>
    <property type="evidence" value="ECO:0007669"/>
    <property type="project" value="TreeGrafter"/>
</dbReference>
<dbReference type="InterPro" id="IPR002159">
    <property type="entry name" value="CD36_fam"/>
</dbReference>
<comment type="subcellular location">
    <subcellularLocation>
        <location evidence="1">Cell membrane</location>
        <topology evidence="1">Multi-pass membrane protein</topology>
    </subcellularLocation>
</comment>
<evidence type="ECO:0000256" key="9">
    <source>
        <dbReference type="ARBA" id="ARBA00023180"/>
    </source>
</evidence>
<dbReference type="GO" id="GO:0005886">
    <property type="term" value="C:plasma membrane"/>
    <property type="evidence" value="ECO:0007669"/>
    <property type="project" value="UniProtKB-SubCell"/>
</dbReference>
<protein>
    <submittedName>
        <fullName evidence="13">Scavenger receptor class B member 1</fullName>
    </submittedName>
</protein>
<dbReference type="GO" id="GO:0005044">
    <property type="term" value="F:scavenger receptor activity"/>
    <property type="evidence" value="ECO:0007669"/>
    <property type="project" value="TreeGrafter"/>
</dbReference>
<evidence type="ECO:0000256" key="1">
    <source>
        <dbReference type="ARBA" id="ARBA00004651"/>
    </source>
</evidence>
<keyword evidence="8 13" id="KW-0675">Receptor</keyword>
<feature type="transmembrane region" description="Helical" evidence="11">
    <location>
        <begin position="468"/>
        <end position="491"/>
    </location>
</feature>
<evidence type="ECO:0000256" key="8">
    <source>
        <dbReference type="ARBA" id="ARBA00023170"/>
    </source>
</evidence>
<organism evidence="12 13">
    <name type="scientific">Drosophila hydei</name>
    <name type="common">Fruit fly</name>
    <dbReference type="NCBI Taxonomy" id="7224"/>
    <lineage>
        <taxon>Eukaryota</taxon>
        <taxon>Metazoa</taxon>
        <taxon>Ecdysozoa</taxon>
        <taxon>Arthropoda</taxon>
        <taxon>Hexapoda</taxon>
        <taxon>Insecta</taxon>
        <taxon>Pterygota</taxon>
        <taxon>Neoptera</taxon>
        <taxon>Endopterygota</taxon>
        <taxon>Diptera</taxon>
        <taxon>Brachycera</taxon>
        <taxon>Muscomorpha</taxon>
        <taxon>Ephydroidea</taxon>
        <taxon>Drosophilidae</taxon>
        <taxon>Drosophila</taxon>
    </lineage>
</organism>
<feature type="transmembrane region" description="Helical" evidence="11">
    <location>
        <begin position="12"/>
        <end position="33"/>
    </location>
</feature>
<gene>
    <name evidence="13" type="primary">LOC111598838</name>
</gene>
<comment type="similarity">
    <text evidence="2">Belongs to the CD36 family.</text>
</comment>
<dbReference type="InterPro" id="IPR005428">
    <property type="entry name" value="CD36/SCARB1/SNMP1"/>
</dbReference>
<dbReference type="KEGG" id="dhe:111598838"/>
<name>A0A6J1M0M6_DROHY</name>